<dbReference type="InterPro" id="IPR002201">
    <property type="entry name" value="Glyco_trans_9"/>
</dbReference>
<dbReference type="InterPro" id="IPR051199">
    <property type="entry name" value="LPS_LOS_Heptosyltrfase"/>
</dbReference>
<keyword evidence="4" id="KW-1185">Reference proteome</keyword>
<dbReference type="AlphaFoldDB" id="A0A366FX49"/>
<name>A0A366FX49_9HYPH</name>
<comment type="caution">
    <text evidence="3">The sequence shown here is derived from an EMBL/GenBank/DDBJ whole genome shotgun (WGS) entry which is preliminary data.</text>
</comment>
<dbReference type="Gene3D" id="3.40.50.2000">
    <property type="entry name" value="Glycogen Phosphorylase B"/>
    <property type="match status" value="1"/>
</dbReference>
<dbReference type="GO" id="GO:0008713">
    <property type="term" value="F:ADP-heptose-lipopolysaccharide heptosyltransferase activity"/>
    <property type="evidence" value="ECO:0007669"/>
    <property type="project" value="TreeGrafter"/>
</dbReference>
<keyword evidence="2 3" id="KW-0808">Transferase</keyword>
<organism evidence="3 4">
    <name type="scientific">Roseiarcus fermentans</name>
    <dbReference type="NCBI Taxonomy" id="1473586"/>
    <lineage>
        <taxon>Bacteria</taxon>
        <taxon>Pseudomonadati</taxon>
        <taxon>Pseudomonadota</taxon>
        <taxon>Alphaproteobacteria</taxon>
        <taxon>Hyphomicrobiales</taxon>
        <taxon>Roseiarcaceae</taxon>
        <taxon>Roseiarcus</taxon>
    </lineage>
</organism>
<dbReference type="OrthoDB" id="9807356at2"/>
<evidence type="ECO:0000313" key="4">
    <source>
        <dbReference type="Proteomes" id="UP000253529"/>
    </source>
</evidence>
<dbReference type="EMBL" id="QNRK01000001">
    <property type="protein sequence ID" value="RBP18315.1"/>
    <property type="molecule type" value="Genomic_DNA"/>
</dbReference>
<evidence type="ECO:0000256" key="2">
    <source>
        <dbReference type="ARBA" id="ARBA00022679"/>
    </source>
</evidence>
<evidence type="ECO:0000313" key="3">
    <source>
        <dbReference type="EMBL" id="RBP18315.1"/>
    </source>
</evidence>
<dbReference type="SUPFAM" id="SSF53756">
    <property type="entry name" value="UDP-Glycosyltransferase/glycogen phosphorylase"/>
    <property type="match status" value="1"/>
</dbReference>
<protein>
    <submittedName>
        <fullName evidence="3">Glycosyl transferase family 9 (Putative heptosyltransferase)</fullName>
    </submittedName>
</protein>
<dbReference type="CDD" id="cd03789">
    <property type="entry name" value="GT9_LPS_heptosyltransferase"/>
    <property type="match status" value="1"/>
</dbReference>
<dbReference type="Proteomes" id="UP000253529">
    <property type="component" value="Unassembled WGS sequence"/>
</dbReference>
<gene>
    <name evidence="3" type="ORF">DFR50_101259</name>
</gene>
<dbReference type="GO" id="GO:0009244">
    <property type="term" value="P:lipopolysaccharide core region biosynthetic process"/>
    <property type="evidence" value="ECO:0007669"/>
    <property type="project" value="TreeGrafter"/>
</dbReference>
<dbReference type="Pfam" id="PF01075">
    <property type="entry name" value="Glyco_transf_9"/>
    <property type="match status" value="1"/>
</dbReference>
<dbReference type="GO" id="GO:0005829">
    <property type="term" value="C:cytosol"/>
    <property type="evidence" value="ECO:0007669"/>
    <property type="project" value="TreeGrafter"/>
</dbReference>
<accession>A0A366FX49</accession>
<sequence length="176" mass="19267">MLMQGREPPVLISPFANERVRQWPWQHYRKLIEMIVREHGHSVAVVGTRAQRAAANAIVRDLSSEMVSNACGMWSWAELVAAVDAAPYVVANNSGVAHLAGGRGRWTLCIFAASHAYSEWMPRGPRVVTLTKALACSPCSVGGERCYNGVACMIDFEPAEVFWCFNYARNAAAALG</sequence>
<reference evidence="3 4" key="1">
    <citation type="submission" date="2018-06" db="EMBL/GenBank/DDBJ databases">
        <title>Genomic Encyclopedia of Type Strains, Phase IV (KMG-IV): sequencing the most valuable type-strain genomes for metagenomic binning, comparative biology and taxonomic classification.</title>
        <authorList>
            <person name="Goeker M."/>
        </authorList>
    </citation>
    <scope>NUCLEOTIDE SEQUENCE [LARGE SCALE GENOMIC DNA]</scope>
    <source>
        <strain evidence="3 4">DSM 24875</strain>
    </source>
</reference>
<dbReference type="PANTHER" id="PTHR30160">
    <property type="entry name" value="TETRAACYLDISACCHARIDE 4'-KINASE-RELATED"/>
    <property type="match status" value="1"/>
</dbReference>
<proteinExistence type="predicted"/>
<keyword evidence="1" id="KW-0328">Glycosyltransferase</keyword>
<dbReference type="RefSeq" id="WP_113887363.1">
    <property type="nucleotide sequence ID" value="NZ_QNRK01000001.1"/>
</dbReference>
<evidence type="ECO:0000256" key="1">
    <source>
        <dbReference type="ARBA" id="ARBA00022676"/>
    </source>
</evidence>